<keyword evidence="4 8" id="KW-1133">Transmembrane helix</keyword>
<feature type="transmembrane region" description="Helical" evidence="8">
    <location>
        <begin position="76"/>
        <end position="97"/>
    </location>
</feature>
<feature type="region of interest" description="Disordered" evidence="7">
    <location>
        <begin position="1"/>
        <end position="62"/>
    </location>
</feature>
<evidence type="ECO:0000256" key="7">
    <source>
        <dbReference type="SAM" id="MobiDB-lite"/>
    </source>
</evidence>
<feature type="region of interest" description="Disordered" evidence="7">
    <location>
        <begin position="754"/>
        <end position="790"/>
    </location>
</feature>
<evidence type="ECO:0000313" key="12">
    <source>
        <dbReference type="Proteomes" id="UP001153069"/>
    </source>
</evidence>
<dbReference type="InterPro" id="IPR001054">
    <property type="entry name" value="A/G_cyclase"/>
</dbReference>
<dbReference type="PROSITE" id="PS51845">
    <property type="entry name" value="PDEASE_I_2"/>
    <property type="match status" value="1"/>
</dbReference>
<dbReference type="GO" id="GO:0004114">
    <property type="term" value="F:3',5'-cyclic-nucleotide phosphodiesterase activity"/>
    <property type="evidence" value="ECO:0007669"/>
    <property type="project" value="InterPro"/>
</dbReference>
<evidence type="ECO:0000256" key="5">
    <source>
        <dbReference type="ARBA" id="ARBA00023136"/>
    </source>
</evidence>
<dbReference type="GO" id="GO:0004383">
    <property type="term" value="F:guanylate cyclase activity"/>
    <property type="evidence" value="ECO:0007669"/>
    <property type="project" value="TreeGrafter"/>
</dbReference>
<dbReference type="InterPro" id="IPR029787">
    <property type="entry name" value="Nucleotide_cyclase"/>
</dbReference>
<evidence type="ECO:0000259" key="9">
    <source>
        <dbReference type="PROSITE" id="PS50125"/>
    </source>
</evidence>
<comment type="caution">
    <text evidence="11">The sequence shown here is derived from an EMBL/GenBank/DDBJ whole genome shotgun (WGS) entry which is preliminary data.</text>
</comment>
<dbReference type="OrthoDB" id="432756at2759"/>
<evidence type="ECO:0000259" key="10">
    <source>
        <dbReference type="PROSITE" id="PS51845"/>
    </source>
</evidence>
<gene>
    <name evidence="11" type="ORF">SEMRO_853_G211150.1</name>
</gene>
<dbReference type="SMART" id="SM00471">
    <property type="entry name" value="HDc"/>
    <property type="match status" value="1"/>
</dbReference>
<name>A0A9N8HKN5_9STRA</name>
<keyword evidence="3" id="KW-0547">Nucleotide-binding</keyword>
<evidence type="ECO:0000256" key="8">
    <source>
        <dbReference type="SAM" id="Phobius"/>
    </source>
</evidence>
<dbReference type="PANTHER" id="PTHR11920">
    <property type="entry name" value="GUANYLYL CYCLASE"/>
    <property type="match status" value="1"/>
</dbReference>
<dbReference type="GO" id="GO:0001653">
    <property type="term" value="F:peptide receptor activity"/>
    <property type="evidence" value="ECO:0007669"/>
    <property type="project" value="TreeGrafter"/>
</dbReference>
<dbReference type="EMBL" id="CAICTM010000852">
    <property type="protein sequence ID" value="CAB9517391.1"/>
    <property type="molecule type" value="Genomic_DNA"/>
</dbReference>
<dbReference type="Gene3D" id="1.10.1300.10">
    <property type="entry name" value="3'5'-cyclic nucleotide phosphodiesterase, catalytic domain"/>
    <property type="match status" value="1"/>
</dbReference>
<dbReference type="GO" id="GO:0005886">
    <property type="term" value="C:plasma membrane"/>
    <property type="evidence" value="ECO:0007669"/>
    <property type="project" value="TreeGrafter"/>
</dbReference>
<dbReference type="SUPFAM" id="SSF55073">
    <property type="entry name" value="Nucleotide cyclase"/>
    <property type="match status" value="1"/>
</dbReference>
<organism evidence="11 12">
    <name type="scientific">Seminavis robusta</name>
    <dbReference type="NCBI Taxonomy" id="568900"/>
    <lineage>
        <taxon>Eukaryota</taxon>
        <taxon>Sar</taxon>
        <taxon>Stramenopiles</taxon>
        <taxon>Ochrophyta</taxon>
        <taxon>Bacillariophyta</taxon>
        <taxon>Bacillariophyceae</taxon>
        <taxon>Bacillariophycidae</taxon>
        <taxon>Naviculales</taxon>
        <taxon>Naviculaceae</taxon>
        <taxon>Seminavis</taxon>
    </lineage>
</organism>
<evidence type="ECO:0000256" key="3">
    <source>
        <dbReference type="ARBA" id="ARBA00022741"/>
    </source>
</evidence>
<dbReference type="GO" id="GO:0004016">
    <property type="term" value="F:adenylate cyclase activity"/>
    <property type="evidence" value="ECO:0007669"/>
    <property type="project" value="TreeGrafter"/>
</dbReference>
<feature type="compositionally biased region" description="Polar residues" evidence="7">
    <location>
        <begin position="42"/>
        <end position="53"/>
    </location>
</feature>
<evidence type="ECO:0000256" key="4">
    <source>
        <dbReference type="ARBA" id="ARBA00022989"/>
    </source>
</evidence>
<dbReference type="Proteomes" id="UP001153069">
    <property type="component" value="Unassembled WGS sequence"/>
</dbReference>
<dbReference type="InterPro" id="IPR050401">
    <property type="entry name" value="Cyclic_nucleotide_synthase"/>
</dbReference>
<feature type="compositionally biased region" description="Polar residues" evidence="7">
    <location>
        <begin position="774"/>
        <end position="790"/>
    </location>
</feature>
<accession>A0A9N8HKN5</accession>
<dbReference type="SUPFAM" id="SSF109604">
    <property type="entry name" value="HD-domain/PDEase-like"/>
    <property type="match status" value="1"/>
</dbReference>
<evidence type="ECO:0000256" key="2">
    <source>
        <dbReference type="ARBA" id="ARBA00022692"/>
    </source>
</evidence>
<dbReference type="GO" id="GO:0035556">
    <property type="term" value="P:intracellular signal transduction"/>
    <property type="evidence" value="ECO:0007669"/>
    <property type="project" value="InterPro"/>
</dbReference>
<keyword evidence="11" id="KW-0675">Receptor</keyword>
<protein>
    <submittedName>
        <fullName evidence="11">Receptor-type guanylate cyclase gcy</fullName>
    </submittedName>
</protein>
<feature type="compositionally biased region" description="Polar residues" evidence="7">
    <location>
        <begin position="754"/>
        <end position="763"/>
    </location>
</feature>
<comment type="subcellular location">
    <subcellularLocation>
        <location evidence="1">Membrane</location>
    </subcellularLocation>
</comment>
<dbReference type="PANTHER" id="PTHR11920:SF335">
    <property type="entry name" value="GUANYLATE CYCLASE"/>
    <property type="match status" value="1"/>
</dbReference>
<sequence>MSKFGSHPTAETESVPDQFLDEDTLSDDLYQHTNNDLEDNCSVHSSTGRTTKSGSEEDDDGKLQFAKRETQAVLRLRLLVFDFLIVATIAVSLITYFTSTSAEMAEYNSQYDAAAEKVMDAFMDIAVSKLAAVSGLAVTMAAHAEETQSLFPFVTLSRFQERAATYLDQSGALYIHVSPLVVKEQRKDWELYVTGNESLWIEEGLQYQDNIGLLNFTDMPDKHEEHDHIAERWPIWFHNLKGLAVTDKGQGPYLPTWQTTPIVYNGQEVNENILKSRRAYIGANLSLSSRSVVVDKFLMAPPGSMNSTGNQDTEWFSLLLGIKQQQQVYYPGDPLSQVFVPVFDTLDKESQKAVGVQTVWIRWLDYFKGILPEKKVGIYVVLSDSCGGNFTYIINGKDVVAAGEGDQHQRRYDDMVRTTSLESVTSIDDGTEQGLPIMQGHCNVNVQVYPSNEFHSIYNTNIPAFMTAAVVLIFVCTALLFIMYDRLVERRQRLVMANAEQTNAIVSSLFPKQVRDRLMQQAAPVKDANGRSSSFMAPNRRLKGYLNGVEDDDMCLAPIADLFPHCTVLFADISGFTAWSSTRDPAQVFILLQTVYQAFDRIAKRRKVFKVETIGDSYVAVTGLPEPQEMHAVIMSRFAAECRIKMNQLVNQLETSLGPDTADLSMRFGLHSGPVTAGVLRGERARFQLFGDTVNTAARMESTGERDMIQISHITYELLLEAGKHTWVKPRLDCVKAKGKGTLRTYWLQISGSRKASSNSDENGSAGLLLPADSSDTLSDNPSPIPASVSTGANVVDANAAKKQARLVNWMVELFKEHIQKMLAQRSKPSNRAQRAPRAHYTPRMDQTSLDEVAEVIYLPRFNAKTLADVKDPKFVPVSPIVIRQLHKFITTIANHYLDNPFHNFEHACHVTMATNKFLKRIVTPDLGKGEEKEMAAKMHDYTHGINSDPLTLLAIVFSALIHDVDHRGVSNGQLVKENQEMFERYGNKSVAEQNSLDLAWDLLMGEQFEELRDCLFTNNKELYRFRQVIVNVVLATDIFDPELNGLRKKRWERAFSTEISDDENRDLRATIVIEHIIQASDVSHTMQHWHIYRKWNQRLFLELYRAYCEGRMAKDPSEFWYKGEIGFFDNYIIPLAKKLKDCQVFGVSSDECLNYAIQNRDEWKEKGQEIVAEMMQDVTEMEMRPL</sequence>
<evidence type="ECO:0000313" key="11">
    <source>
        <dbReference type="EMBL" id="CAB9517391.1"/>
    </source>
</evidence>
<dbReference type="InterPro" id="IPR002073">
    <property type="entry name" value="PDEase_catalytic_dom"/>
</dbReference>
<dbReference type="Gene3D" id="3.30.70.1230">
    <property type="entry name" value="Nucleotide cyclase"/>
    <property type="match status" value="1"/>
</dbReference>
<evidence type="ECO:0000256" key="1">
    <source>
        <dbReference type="ARBA" id="ARBA00004370"/>
    </source>
</evidence>
<evidence type="ECO:0000256" key="6">
    <source>
        <dbReference type="ARBA" id="ARBA00023239"/>
    </source>
</evidence>
<dbReference type="SMART" id="SM00044">
    <property type="entry name" value="CYCc"/>
    <property type="match status" value="1"/>
</dbReference>
<dbReference type="InterPro" id="IPR036971">
    <property type="entry name" value="PDEase_catalytic_dom_sf"/>
</dbReference>
<dbReference type="Pfam" id="PF00211">
    <property type="entry name" value="Guanylate_cyc"/>
    <property type="match status" value="1"/>
</dbReference>
<reference evidence="11" key="1">
    <citation type="submission" date="2020-06" db="EMBL/GenBank/DDBJ databases">
        <authorList>
            <consortium name="Plant Systems Biology data submission"/>
        </authorList>
    </citation>
    <scope>NUCLEOTIDE SEQUENCE</scope>
    <source>
        <strain evidence="11">D6</strain>
    </source>
</reference>
<feature type="domain" description="Guanylate cyclase" evidence="9">
    <location>
        <begin position="567"/>
        <end position="701"/>
    </location>
</feature>
<keyword evidence="5 8" id="KW-0472">Membrane</keyword>
<dbReference type="AlphaFoldDB" id="A0A9N8HKN5"/>
<dbReference type="PROSITE" id="PS50125">
    <property type="entry name" value="GUANYLATE_CYCLASE_2"/>
    <property type="match status" value="1"/>
</dbReference>
<dbReference type="Pfam" id="PF00233">
    <property type="entry name" value="PDEase_I"/>
    <property type="match status" value="1"/>
</dbReference>
<keyword evidence="2 8" id="KW-0812">Transmembrane</keyword>
<keyword evidence="6" id="KW-0456">Lyase</keyword>
<feature type="transmembrane region" description="Helical" evidence="8">
    <location>
        <begin position="462"/>
        <end position="484"/>
    </location>
</feature>
<dbReference type="GO" id="GO:0000166">
    <property type="term" value="F:nucleotide binding"/>
    <property type="evidence" value="ECO:0007669"/>
    <property type="project" value="UniProtKB-KW"/>
</dbReference>
<proteinExistence type="predicted"/>
<keyword evidence="12" id="KW-1185">Reference proteome</keyword>
<dbReference type="InterPro" id="IPR003607">
    <property type="entry name" value="HD/PDEase_dom"/>
</dbReference>
<dbReference type="CDD" id="cd07302">
    <property type="entry name" value="CHD"/>
    <property type="match status" value="1"/>
</dbReference>
<feature type="domain" description="PDEase" evidence="10">
    <location>
        <begin position="811"/>
        <end position="1106"/>
    </location>
</feature>
<dbReference type="GO" id="GO:0007168">
    <property type="term" value="P:receptor guanylyl cyclase signaling pathway"/>
    <property type="evidence" value="ECO:0007669"/>
    <property type="project" value="TreeGrafter"/>
</dbReference>